<name>A0A7E4VFI8_PANRE</name>
<feature type="transmembrane region" description="Helical" evidence="1">
    <location>
        <begin position="138"/>
        <end position="160"/>
    </location>
</feature>
<dbReference type="AlphaFoldDB" id="A0A7E4VFI8"/>
<evidence type="ECO:0000313" key="2">
    <source>
        <dbReference type="Proteomes" id="UP000492821"/>
    </source>
</evidence>
<accession>A0A7E4VFI8</accession>
<keyword evidence="1" id="KW-1133">Transmembrane helix</keyword>
<keyword evidence="2" id="KW-1185">Reference proteome</keyword>
<keyword evidence="1" id="KW-0812">Transmembrane</keyword>
<dbReference type="Proteomes" id="UP000492821">
    <property type="component" value="Unassembled WGS sequence"/>
</dbReference>
<evidence type="ECO:0000313" key="3">
    <source>
        <dbReference type="WBParaSite" id="Pan_g20488.t1"/>
    </source>
</evidence>
<keyword evidence="1" id="KW-0472">Membrane</keyword>
<organism evidence="2 3">
    <name type="scientific">Panagrellus redivivus</name>
    <name type="common">Microworm</name>
    <dbReference type="NCBI Taxonomy" id="6233"/>
    <lineage>
        <taxon>Eukaryota</taxon>
        <taxon>Metazoa</taxon>
        <taxon>Ecdysozoa</taxon>
        <taxon>Nematoda</taxon>
        <taxon>Chromadorea</taxon>
        <taxon>Rhabditida</taxon>
        <taxon>Tylenchina</taxon>
        <taxon>Panagrolaimomorpha</taxon>
        <taxon>Panagrolaimoidea</taxon>
        <taxon>Panagrolaimidae</taxon>
        <taxon>Panagrellus</taxon>
    </lineage>
</organism>
<reference evidence="2" key="1">
    <citation type="journal article" date="2013" name="Genetics">
        <title>The draft genome and transcriptome of Panagrellus redivivus are shaped by the harsh demands of a free-living lifestyle.</title>
        <authorList>
            <person name="Srinivasan J."/>
            <person name="Dillman A.R."/>
            <person name="Macchietto M.G."/>
            <person name="Heikkinen L."/>
            <person name="Lakso M."/>
            <person name="Fracchia K.M."/>
            <person name="Antoshechkin I."/>
            <person name="Mortazavi A."/>
            <person name="Wong G."/>
            <person name="Sternberg P.W."/>
        </authorList>
    </citation>
    <scope>NUCLEOTIDE SEQUENCE [LARGE SCALE GENOMIC DNA]</scope>
    <source>
        <strain evidence="2">MT8872</strain>
    </source>
</reference>
<feature type="transmembrane region" description="Helical" evidence="1">
    <location>
        <begin position="68"/>
        <end position="87"/>
    </location>
</feature>
<dbReference type="WBParaSite" id="Pan_g20488.t1">
    <property type="protein sequence ID" value="Pan_g20488.t1"/>
    <property type="gene ID" value="Pan_g20488"/>
</dbReference>
<feature type="transmembrane region" description="Helical" evidence="1">
    <location>
        <begin position="107"/>
        <end position="126"/>
    </location>
</feature>
<evidence type="ECO:0000256" key="1">
    <source>
        <dbReference type="SAM" id="Phobius"/>
    </source>
</evidence>
<proteinExistence type="predicted"/>
<reference evidence="3" key="2">
    <citation type="submission" date="2020-10" db="UniProtKB">
        <authorList>
            <consortium name="WormBaseParasite"/>
        </authorList>
    </citation>
    <scope>IDENTIFICATION</scope>
</reference>
<protein>
    <submittedName>
        <fullName evidence="3">CNNM transmembrane domain-containing protein</fullName>
    </submittedName>
</protein>
<sequence>MAKSEMHKIDSLFFLVDGSVFECERTGKSECKIRQHVRFNQTALFLRFEKRLAGLTGVRRRKYWIGQIVFTIGLTMDSFLTVISCYFERSLWLVTGGTAQGLTLTNVILAIPMLDHVVTLISPLVYIEHVPVKSGNALYTFIPASSHLYYVIISVFFALLPISDMPNFTLVHPYQDANTP</sequence>